<protein>
    <recommendedName>
        <fullName evidence="2">histidine kinase</fullName>
        <ecNumber evidence="2">2.7.13.3</ecNumber>
    </recommendedName>
</protein>
<dbReference type="Gene3D" id="3.30.565.10">
    <property type="entry name" value="Histidine kinase-like ATPase, C-terminal domain"/>
    <property type="match status" value="1"/>
</dbReference>
<dbReference type="GO" id="GO:0000155">
    <property type="term" value="F:phosphorelay sensor kinase activity"/>
    <property type="evidence" value="ECO:0007669"/>
    <property type="project" value="InterPro"/>
</dbReference>
<feature type="transmembrane region" description="Helical" evidence="9">
    <location>
        <begin position="317"/>
        <end position="334"/>
    </location>
</feature>
<keyword evidence="9" id="KW-0472">Membrane</keyword>
<dbReference type="SMART" id="SM00387">
    <property type="entry name" value="HATPase_c"/>
    <property type="match status" value="1"/>
</dbReference>
<dbReference type="PANTHER" id="PTHR24421:SF10">
    <property type="entry name" value="NITRATE_NITRITE SENSOR PROTEIN NARQ"/>
    <property type="match status" value="1"/>
</dbReference>
<evidence type="ECO:0000256" key="3">
    <source>
        <dbReference type="ARBA" id="ARBA00022553"/>
    </source>
</evidence>
<comment type="catalytic activity">
    <reaction evidence="1">
        <text>ATP + protein L-histidine = ADP + protein N-phospho-L-histidine.</text>
        <dbReference type="EC" id="2.7.13.3"/>
    </reaction>
</comment>
<gene>
    <name evidence="11" type="ORF">J2I48_27020</name>
</gene>
<dbReference type="Proteomes" id="UP000664795">
    <property type="component" value="Unassembled WGS sequence"/>
</dbReference>
<keyword evidence="9" id="KW-1133">Transmembrane helix</keyword>
<feature type="transmembrane region" description="Helical" evidence="9">
    <location>
        <begin position="289"/>
        <end position="311"/>
    </location>
</feature>
<evidence type="ECO:0000256" key="6">
    <source>
        <dbReference type="ARBA" id="ARBA00022777"/>
    </source>
</evidence>
<feature type="transmembrane region" description="Helical" evidence="9">
    <location>
        <begin position="346"/>
        <end position="368"/>
    </location>
</feature>
<keyword evidence="8" id="KW-0902">Two-component regulatory system</keyword>
<sequence>MMSQLFLLIPTGRWLLLGLLLGLTAASGWAQPCPLQLDSLSSGTYPSDCLLTFADSTGQLTPRQLDLSQFKPVGTTQPNFGTDGLTHWLTFTCQNAAKQAHQFVLEVDIVYADEMSFYVLDGQRISYQIEHDSWHVPLWKRSIPSRYFAFPLNLTPGQTVRVLLRAQEEGGTLITPIHIWERSAYELYYSTETNILILPAIILLFLTVVGLGVFIVSRNLIWLFYAVHAFGTAVYNLNIEGVLAHYLPDPFNTIKGYALGVSLSYMANLLFTQQYVYKRLPKPIGWLRWATYGLIGVQATWFLYLLVMPFQDHTADVALLITGITAAFMLMYLLTCLAKGSDEARIYLLAIAPFLLIVLVRVLDSAGILETQDWHYYLRYYAPLFEIIVLGIGATRQLIHEREATLIQLGNTQKEVILTQETERRRIAQDLHDDVGTSLLALRGKLPPASEEAYELINQIIANVRTVSHNLMPDELTMLGLGGALAETAERLGAASGIRFLFVSAGEVIPLPQVKELAIYRAVLELMHNVVRHSGATEAVVQLVYHPDGLNIMVEDNGHGFGNHKADSASGIGLKNVASRTEWLGGRMAIDTSVRGTTIRLDVPYT</sequence>
<accession>A0A939K325</accession>
<evidence type="ECO:0000256" key="4">
    <source>
        <dbReference type="ARBA" id="ARBA00022679"/>
    </source>
</evidence>
<keyword evidence="9" id="KW-0812">Transmembrane</keyword>
<dbReference type="InterPro" id="IPR036890">
    <property type="entry name" value="HATPase_C_sf"/>
</dbReference>
<evidence type="ECO:0000256" key="7">
    <source>
        <dbReference type="ARBA" id="ARBA00022840"/>
    </source>
</evidence>
<dbReference type="GO" id="GO:0016020">
    <property type="term" value="C:membrane"/>
    <property type="evidence" value="ECO:0007669"/>
    <property type="project" value="InterPro"/>
</dbReference>
<dbReference type="EC" id="2.7.13.3" evidence="2"/>
<comment type="caution">
    <text evidence="11">The sequence shown here is derived from an EMBL/GenBank/DDBJ whole genome shotgun (WGS) entry which is preliminary data.</text>
</comment>
<feature type="transmembrane region" description="Helical" evidence="9">
    <location>
        <begin position="220"/>
        <end position="237"/>
    </location>
</feature>
<evidence type="ECO:0000256" key="8">
    <source>
        <dbReference type="ARBA" id="ARBA00023012"/>
    </source>
</evidence>
<dbReference type="Pfam" id="PF07695">
    <property type="entry name" value="7TMR-DISM_7TM"/>
    <property type="match status" value="1"/>
</dbReference>
<dbReference type="Pfam" id="PF07696">
    <property type="entry name" value="7TMR-DISMED2"/>
    <property type="match status" value="1"/>
</dbReference>
<feature type="domain" description="Histidine kinase" evidence="10">
    <location>
        <begin position="430"/>
        <end position="606"/>
    </location>
</feature>
<keyword evidence="7" id="KW-0067">ATP-binding</keyword>
<dbReference type="InterPro" id="IPR003594">
    <property type="entry name" value="HATPase_dom"/>
</dbReference>
<dbReference type="Gene3D" id="2.60.40.2380">
    <property type="match status" value="1"/>
</dbReference>
<dbReference type="InterPro" id="IPR005467">
    <property type="entry name" value="His_kinase_dom"/>
</dbReference>
<dbReference type="GO" id="GO:0005524">
    <property type="term" value="F:ATP binding"/>
    <property type="evidence" value="ECO:0007669"/>
    <property type="project" value="UniProtKB-KW"/>
</dbReference>
<dbReference type="Pfam" id="PF07730">
    <property type="entry name" value="HisKA_3"/>
    <property type="match status" value="1"/>
</dbReference>
<dbReference type="InterPro" id="IPR011623">
    <property type="entry name" value="7TMR_DISM_rcpt_extracell_dom1"/>
</dbReference>
<feature type="transmembrane region" description="Helical" evidence="9">
    <location>
        <begin position="195"/>
        <end position="215"/>
    </location>
</feature>
<keyword evidence="3" id="KW-0597">Phosphoprotein</keyword>
<organism evidence="11 12">
    <name type="scientific">Fibrella aquatilis</name>
    <dbReference type="NCBI Taxonomy" id="2817059"/>
    <lineage>
        <taxon>Bacteria</taxon>
        <taxon>Pseudomonadati</taxon>
        <taxon>Bacteroidota</taxon>
        <taxon>Cytophagia</taxon>
        <taxon>Cytophagales</taxon>
        <taxon>Spirosomataceae</taxon>
        <taxon>Fibrella</taxon>
    </lineage>
</organism>
<dbReference type="RefSeq" id="WP_207338656.1">
    <property type="nucleotide sequence ID" value="NZ_JAFMYU010000036.1"/>
</dbReference>
<evidence type="ECO:0000313" key="11">
    <source>
        <dbReference type="EMBL" id="MBO0934691.1"/>
    </source>
</evidence>
<evidence type="ECO:0000256" key="9">
    <source>
        <dbReference type="SAM" id="Phobius"/>
    </source>
</evidence>
<evidence type="ECO:0000256" key="1">
    <source>
        <dbReference type="ARBA" id="ARBA00000085"/>
    </source>
</evidence>
<dbReference type="GO" id="GO:0046983">
    <property type="term" value="F:protein dimerization activity"/>
    <property type="evidence" value="ECO:0007669"/>
    <property type="project" value="InterPro"/>
</dbReference>
<evidence type="ECO:0000256" key="2">
    <source>
        <dbReference type="ARBA" id="ARBA00012438"/>
    </source>
</evidence>
<keyword evidence="12" id="KW-1185">Reference proteome</keyword>
<dbReference type="InterPro" id="IPR011712">
    <property type="entry name" value="Sig_transdc_His_kin_sub3_dim/P"/>
</dbReference>
<dbReference type="CDD" id="cd16917">
    <property type="entry name" value="HATPase_UhpB-NarQ-NarX-like"/>
    <property type="match status" value="1"/>
</dbReference>
<dbReference type="PROSITE" id="PS50109">
    <property type="entry name" value="HIS_KIN"/>
    <property type="match status" value="1"/>
</dbReference>
<dbReference type="SUPFAM" id="SSF55874">
    <property type="entry name" value="ATPase domain of HSP90 chaperone/DNA topoisomerase II/histidine kinase"/>
    <property type="match status" value="1"/>
</dbReference>
<dbReference type="AlphaFoldDB" id="A0A939K325"/>
<dbReference type="Gene3D" id="1.20.5.1930">
    <property type="match status" value="1"/>
</dbReference>
<dbReference type="Pfam" id="PF02518">
    <property type="entry name" value="HATPase_c"/>
    <property type="match status" value="1"/>
</dbReference>
<evidence type="ECO:0000256" key="5">
    <source>
        <dbReference type="ARBA" id="ARBA00022741"/>
    </source>
</evidence>
<name>A0A939K325_9BACT</name>
<keyword evidence="4" id="KW-0808">Transferase</keyword>
<dbReference type="InterPro" id="IPR050482">
    <property type="entry name" value="Sensor_HK_TwoCompSys"/>
</dbReference>
<dbReference type="EMBL" id="JAFMYU010000036">
    <property type="protein sequence ID" value="MBO0934691.1"/>
    <property type="molecule type" value="Genomic_DNA"/>
</dbReference>
<dbReference type="PANTHER" id="PTHR24421">
    <property type="entry name" value="NITRATE/NITRITE SENSOR PROTEIN NARX-RELATED"/>
    <property type="match status" value="1"/>
</dbReference>
<dbReference type="InterPro" id="IPR011622">
    <property type="entry name" value="7TMR_DISM_rcpt_extracell_dom2"/>
</dbReference>
<keyword evidence="6" id="KW-0418">Kinase</keyword>
<evidence type="ECO:0000313" key="12">
    <source>
        <dbReference type="Proteomes" id="UP000664795"/>
    </source>
</evidence>
<feature type="transmembrane region" description="Helical" evidence="9">
    <location>
        <begin position="257"/>
        <end position="277"/>
    </location>
</feature>
<reference evidence="11 12" key="1">
    <citation type="submission" date="2021-03" db="EMBL/GenBank/DDBJ databases">
        <title>Fibrella sp. HMF5036 genome sequencing and assembly.</title>
        <authorList>
            <person name="Kang H."/>
            <person name="Kim H."/>
            <person name="Bae S."/>
            <person name="Joh K."/>
        </authorList>
    </citation>
    <scope>NUCLEOTIDE SEQUENCE [LARGE SCALE GENOMIC DNA]</scope>
    <source>
        <strain evidence="11 12">HMF5036</strain>
    </source>
</reference>
<evidence type="ECO:0000259" key="10">
    <source>
        <dbReference type="PROSITE" id="PS50109"/>
    </source>
</evidence>
<keyword evidence="5" id="KW-0547">Nucleotide-binding</keyword>
<proteinExistence type="predicted"/>